<evidence type="ECO:0000313" key="7">
    <source>
        <dbReference type="Proteomes" id="UP000015101"/>
    </source>
</evidence>
<dbReference type="EC" id="2.4.1.-" evidence="3"/>
<keyword evidence="3" id="KW-0325">Glycoprotein</keyword>
<keyword evidence="2 3" id="KW-0808">Transferase</keyword>
<dbReference type="PANTHER" id="PTHR11927">
    <property type="entry name" value="GALACTOSIDE 2-L-FUCOSYLTRANSFERASE"/>
    <property type="match status" value="1"/>
</dbReference>
<comment type="subcellular location">
    <subcellularLocation>
        <location evidence="3">Golgi apparatus</location>
        <location evidence="3">Golgi stack membrane</location>
        <topology evidence="3">Single-pass type II membrane protein</topology>
    </subcellularLocation>
</comment>
<dbReference type="OMA" id="PACCEYN"/>
<feature type="region of interest" description="Disordered" evidence="4">
    <location>
        <begin position="86"/>
        <end position="119"/>
    </location>
</feature>
<evidence type="ECO:0000313" key="6">
    <source>
        <dbReference type="EnsemblMetazoa" id="HelroP188393"/>
    </source>
</evidence>
<keyword evidence="3" id="KW-0812">Transmembrane</keyword>
<keyword evidence="3" id="KW-0472">Membrane</keyword>
<protein>
    <recommendedName>
        <fullName evidence="3">L-Fucosyltransferase</fullName>
        <ecNumber evidence="3">2.4.1.-</ecNumber>
    </recommendedName>
</protein>
<dbReference type="EnsemblMetazoa" id="HelroT188393">
    <property type="protein sequence ID" value="HelroP188393"/>
    <property type="gene ID" value="HelroG188393"/>
</dbReference>
<comment type="similarity">
    <text evidence="3">Belongs to the glycosyltransferase 11 family.</text>
</comment>
<evidence type="ECO:0000256" key="1">
    <source>
        <dbReference type="ARBA" id="ARBA00022676"/>
    </source>
</evidence>
<evidence type="ECO:0000313" key="5">
    <source>
        <dbReference type="EMBL" id="ESO06552.1"/>
    </source>
</evidence>
<sequence>MLQHLTSPLKYLFQWIKNNPWKWNLVMIIAFALILLNSRIYISYHELIRGEWNVGEVFKFNGARTTTSTPTTKSLPSKYQLFKATTPTIPTASPGTTTPPRPTTPPRTTPPPRTTANTSTYSPTYKCDDFLLFANSFKDGRGLGNQIFNLAAGHLFAKMTKRRLALNNSILNNIGLEEVFDYHYERFNQSNCQFYTISDLHSLGYNPDVEKNSELFNLTANKTILTNGFFQSWKYTLDEKPLRNVYLNFKTDIKSSIENYFTSINPANWRASTFTRVGVHVRRGDVLTDSKVKFGYTTPKASYFINAMLYILSLYKRVQFIIVTNDKIWAEKEIQPKPFLSRNYTTQDNFNILISTFDSAAHDLAILAMCHHTIISTGTFGWSPVAMW</sequence>
<accession>T1FPY0</accession>
<keyword evidence="3" id="KW-1133">Transmembrane helix</keyword>
<dbReference type="InterPro" id="IPR002516">
    <property type="entry name" value="Glyco_trans_11"/>
</dbReference>
<dbReference type="RefSeq" id="XP_009015920.1">
    <property type="nucleotide sequence ID" value="XM_009017672.1"/>
</dbReference>
<dbReference type="PANTHER" id="PTHR11927:SF9">
    <property type="entry name" value="L-FUCOSYLTRANSFERASE"/>
    <property type="match status" value="1"/>
</dbReference>
<dbReference type="Proteomes" id="UP000015101">
    <property type="component" value="Unassembled WGS sequence"/>
</dbReference>
<dbReference type="GO" id="GO:0032580">
    <property type="term" value="C:Golgi cisterna membrane"/>
    <property type="evidence" value="ECO:0007669"/>
    <property type="project" value="UniProtKB-SubCell"/>
</dbReference>
<dbReference type="HOGENOM" id="CLU_712272_0_0_1"/>
<comment type="pathway">
    <text evidence="3">Protein modification; protein glycosylation.</text>
</comment>
<evidence type="ECO:0000256" key="4">
    <source>
        <dbReference type="SAM" id="MobiDB-lite"/>
    </source>
</evidence>
<dbReference type="STRING" id="6412.T1FPY0"/>
<evidence type="ECO:0000256" key="2">
    <source>
        <dbReference type="ARBA" id="ARBA00022679"/>
    </source>
</evidence>
<dbReference type="Pfam" id="PF01531">
    <property type="entry name" value="Glyco_transf_11"/>
    <property type="match status" value="1"/>
</dbReference>
<reference evidence="6" key="3">
    <citation type="submission" date="2015-06" db="UniProtKB">
        <authorList>
            <consortium name="EnsemblMetazoa"/>
        </authorList>
    </citation>
    <scope>IDENTIFICATION</scope>
</reference>
<reference evidence="7" key="1">
    <citation type="submission" date="2012-12" db="EMBL/GenBank/DDBJ databases">
        <authorList>
            <person name="Hellsten U."/>
            <person name="Grimwood J."/>
            <person name="Chapman J.A."/>
            <person name="Shapiro H."/>
            <person name="Aerts A."/>
            <person name="Otillar R.P."/>
            <person name="Terry A.Y."/>
            <person name="Boore J.L."/>
            <person name="Simakov O."/>
            <person name="Marletaz F."/>
            <person name="Cho S.-J."/>
            <person name="Edsinger-Gonzales E."/>
            <person name="Havlak P."/>
            <person name="Kuo D.-H."/>
            <person name="Larsson T."/>
            <person name="Lv J."/>
            <person name="Arendt D."/>
            <person name="Savage R."/>
            <person name="Osoegawa K."/>
            <person name="de Jong P."/>
            <person name="Lindberg D.R."/>
            <person name="Seaver E.C."/>
            <person name="Weisblat D.A."/>
            <person name="Putnam N.H."/>
            <person name="Grigoriev I.V."/>
            <person name="Rokhsar D.S."/>
        </authorList>
    </citation>
    <scope>NUCLEOTIDE SEQUENCE</scope>
</reference>
<feature type="transmembrane region" description="Helical" evidence="3">
    <location>
        <begin position="20"/>
        <end position="42"/>
    </location>
</feature>
<dbReference type="CDD" id="cd11301">
    <property type="entry name" value="Fut1_Fut2_like"/>
    <property type="match status" value="1"/>
</dbReference>
<dbReference type="GO" id="GO:0008107">
    <property type="term" value="F:galactoside 2-alpha-L-fucosyltransferase activity"/>
    <property type="evidence" value="ECO:0000318"/>
    <property type="project" value="GO_Central"/>
</dbReference>
<dbReference type="OrthoDB" id="3226at2759"/>
<feature type="compositionally biased region" description="Low complexity" evidence="4">
    <location>
        <begin position="86"/>
        <end position="96"/>
    </location>
</feature>
<keyword evidence="3" id="KW-0333">Golgi apparatus</keyword>
<dbReference type="EMBL" id="KB096324">
    <property type="protein sequence ID" value="ESO06552.1"/>
    <property type="molecule type" value="Genomic_DNA"/>
</dbReference>
<keyword evidence="7" id="KW-1185">Reference proteome</keyword>
<dbReference type="GO" id="GO:0005975">
    <property type="term" value="P:carbohydrate metabolic process"/>
    <property type="evidence" value="ECO:0007669"/>
    <property type="project" value="InterPro"/>
</dbReference>
<name>T1FPY0_HELRO</name>
<reference evidence="5 7" key="2">
    <citation type="journal article" date="2013" name="Nature">
        <title>Insights into bilaterian evolution from three spiralian genomes.</title>
        <authorList>
            <person name="Simakov O."/>
            <person name="Marletaz F."/>
            <person name="Cho S.J."/>
            <person name="Edsinger-Gonzales E."/>
            <person name="Havlak P."/>
            <person name="Hellsten U."/>
            <person name="Kuo D.H."/>
            <person name="Larsson T."/>
            <person name="Lv J."/>
            <person name="Arendt D."/>
            <person name="Savage R."/>
            <person name="Osoegawa K."/>
            <person name="de Jong P."/>
            <person name="Grimwood J."/>
            <person name="Chapman J.A."/>
            <person name="Shapiro H."/>
            <person name="Aerts A."/>
            <person name="Otillar R.P."/>
            <person name="Terry A.Y."/>
            <person name="Boore J.L."/>
            <person name="Grigoriev I.V."/>
            <person name="Lindberg D.R."/>
            <person name="Seaver E.C."/>
            <person name="Weisblat D.A."/>
            <person name="Putnam N.H."/>
            <person name="Rokhsar D.S."/>
        </authorList>
    </citation>
    <scope>NUCLEOTIDE SEQUENCE</scope>
</reference>
<dbReference type="KEGG" id="hro:HELRODRAFT_188393"/>
<dbReference type="CTD" id="20210877"/>
<organism evidence="6 7">
    <name type="scientific">Helobdella robusta</name>
    <name type="common">Californian leech</name>
    <dbReference type="NCBI Taxonomy" id="6412"/>
    <lineage>
        <taxon>Eukaryota</taxon>
        <taxon>Metazoa</taxon>
        <taxon>Spiralia</taxon>
        <taxon>Lophotrochozoa</taxon>
        <taxon>Annelida</taxon>
        <taxon>Clitellata</taxon>
        <taxon>Hirudinea</taxon>
        <taxon>Rhynchobdellida</taxon>
        <taxon>Glossiphoniidae</taxon>
        <taxon>Helobdella</taxon>
    </lineage>
</organism>
<dbReference type="AlphaFoldDB" id="T1FPY0"/>
<dbReference type="EMBL" id="AMQM01000645">
    <property type="status" value="NOT_ANNOTATED_CDS"/>
    <property type="molecule type" value="Genomic_DNA"/>
</dbReference>
<evidence type="ECO:0000256" key="3">
    <source>
        <dbReference type="RuleBase" id="RU363129"/>
    </source>
</evidence>
<keyword evidence="3" id="KW-0735">Signal-anchor</keyword>
<proteinExistence type="inferred from homology"/>
<dbReference type="InParanoid" id="T1FPY0"/>
<dbReference type="GeneID" id="20210877"/>
<dbReference type="UniPathway" id="UPA00378"/>
<gene>
    <name evidence="6" type="primary">20210877</name>
    <name evidence="5" type="ORF">HELRODRAFT_188393</name>
</gene>
<keyword evidence="1 3" id="KW-0328">Glycosyltransferase</keyword>
<feature type="compositionally biased region" description="Pro residues" evidence="4">
    <location>
        <begin position="97"/>
        <end position="113"/>
    </location>
</feature>